<gene>
    <name evidence="3" type="ORF">QYM36_015657</name>
</gene>
<accession>A0AA88HJ64</accession>
<dbReference type="EMBL" id="JAVRJZ010000019">
    <property type="protein sequence ID" value="KAK2708039.1"/>
    <property type="molecule type" value="Genomic_DNA"/>
</dbReference>
<feature type="compositionally biased region" description="Basic and acidic residues" evidence="1">
    <location>
        <begin position="188"/>
        <end position="202"/>
    </location>
</feature>
<feature type="domain" description="Reverse transcriptase" evidence="2">
    <location>
        <begin position="110"/>
        <end position="557"/>
    </location>
</feature>
<feature type="compositionally biased region" description="Pro residues" evidence="1">
    <location>
        <begin position="64"/>
        <end position="77"/>
    </location>
</feature>
<dbReference type="GO" id="GO:0071897">
    <property type="term" value="P:DNA biosynthetic process"/>
    <property type="evidence" value="ECO:0007669"/>
    <property type="project" value="UniProtKB-ARBA"/>
</dbReference>
<organism evidence="3 4">
    <name type="scientific">Artemia franciscana</name>
    <name type="common">Brine shrimp</name>
    <name type="synonym">Artemia sanfranciscana</name>
    <dbReference type="NCBI Taxonomy" id="6661"/>
    <lineage>
        <taxon>Eukaryota</taxon>
        <taxon>Metazoa</taxon>
        <taxon>Ecdysozoa</taxon>
        <taxon>Arthropoda</taxon>
        <taxon>Crustacea</taxon>
        <taxon>Branchiopoda</taxon>
        <taxon>Anostraca</taxon>
        <taxon>Artemiidae</taxon>
        <taxon>Artemia</taxon>
    </lineage>
</organism>
<name>A0AA88HJ64_ARTSF</name>
<dbReference type="PROSITE" id="PS50878">
    <property type="entry name" value="RT_POL"/>
    <property type="match status" value="1"/>
</dbReference>
<dbReference type="Proteomes" id="UP001187531">
    <property type="component" value="Unassembled WGS sequence"/>
</dbReference>
<dbReference type="Pfam" id="PF00078">
    <property type="entry name" value="RVT_1"/>
    <property type="match status" value="1"/>
</dbReference>
<feature type="compositionally biased region" description="Low complexity" evidence="1">
    <location>
        <begin position="154"/>
        <end position="167"/>
    </location>
</feature>
<proteinExistence type="predicted"/>
<dbReference type="SUPFAM" id="SSF56672">
    <property type="entry name" value="DNA/RNA polymerases"/>
    <property type="match status" value="1"/>
</dbReference>
<sequence length="593" mass="65527">MVGLLQPKARYKYNQEYNQRIPISDSRTWVDEECNLVVEEEARIILATAINLPQAIERLTSRPSPQPSPPAAHPPVSQPNESAVPYDQPSCSVPVDLIPPPQHTRKSSRLSSSSPTVPLPTPKIDDFPIPKPGTSRRPIPENRRITRSLSRQDSTISSTSNPSSSLSDRPMGPTLEAEKPRLKKAERRKLIETPEKTKREEPNLLFNPDAPEFIPSHPQQHESPVSPYPVPPILVSSPVDLFKDFFKSANSRSLSKNAALDAKLHSLVNLCLADRPSEGISIINKILEDYFYKPTKPKGASRSEGPMRHDGFRSRKVKRVYRCQQYARIQRLLKKNPSIAAYAILDMSKKPGPVDISAFKQFWTGIFGRLSPLDIEPLPPVGNQNDVSTLWRPIEVPEIAKLKPSGDQSPGPDGLRIVDCTQFGGETLAKLSRGVEQGDPLSPVLFNLVVDEALGAIPHEVGFTINDTLIPAIAYVDDFVIAPSTKVGLQTSVDIIVKVLKKRGLHINGAKSISVGIDANPKSKKTKFITVPFVSVDNTLAKTLRADQKVSYLGVDMAPYGVKNPETLNDINTLLTKIQKAPLTPHHRLFCLK</sequence>
<evidence type="ECO:0000259" key="2">
    <source>
        <dbReference type="PROSITE" id="PS50878"/>
    </source>
</evidence>
<evidence type="ECO:0000313" key="3">
    <source>
        <dbReference type="EMBL" id="KAK2708039.1"/>
    </source>
</evidence>
<keyword evidence="4" id="KW-1185">Reference proteome</keyword>
<dbReference type="AlphaFoldDB" id="A0AA88HJ64"/>
<dbReference type="InterPro" id="IPR043502">
    <property type="entry name" value="DNA/RNA_pol_sf"/>
</dbReference>
<dbReference type="InterPro" id="IPR000477">
    <property type="entry name" value="RT_dom"/>
</dbReference>
<evidence type="ECO:0000256" key="1">
    <source>
        <dbReference type="SAM" id="MobiDB-lite"/>
    </source>
</evidence>
<feature type="region of interest" description="Disordered" evidence="1">
    <location>
        <begin position="59"/>
        <end position="225"/>
    </location>
</feature>
<reference evidence="3" key="1">
    <citation type="submission" date="2023-07" db="EMBL/GenBank/DDBJ databases">
        <title>Chromosome-level genome assembly of Artemia franciscana.</title>
        <authorList>
            <person name="Jo E."/>
        </authorList>
    </citation>
    <scope>NUCLEOTIDE SEQUENCE</scope>
    <source>
        <tissue evidence="3">Whole body</tissue>
    </source>
</reference>
<evidence type="ECO:0000313" key="4">
    <source>
        <dbReference type="Proteomes" id="UP001187531"/>
    </source>
</evidence>
<comment type="caution">
    <text evidence="3">The sequence shown here is derived from an EMBL/GenBank/DDBJ whole genome shotgun (WGS) entry which is preliminary data.</text>
</comment>
<protein>
    <recommendedName>
        <fullName evidence="2">Reverse transcriptase domain-containing protein</fullName>
    </recommendedName>
</protein>